<accession>A0A167M1Y1</accession>
<name>A0A167M1Y1_PHYB8</name>
<protein>
    <submittedName>
        <fullName evidence="1">Uncharacterized protein</fullName>
    </submittedName>
</protein>
<dbReference type="InParanoid" id="A0A167M1Y1"/>
<dbReference type="AlphaFoldDB" id="A0A167M1Y1"/>
<reference evidence="2" key="1">
    <citation type="submission" date="2015-06" db="EMBL/GenBank/DDBJ databases">
        <title>Expansion of signal transduction pathways in fungi by whole-genome duplication.</title>
        <authorList>
            <consortium name="DOE Joint Genome Institute"/>
            <person name="Corrochano L.M."/>
            <person name="Kuo A."/>
            <person name="Marcet-Houben M."/>
            <person name="Polaino S."/>
            <person name="Salamov A."/>
            <person name="Villalobos J.M."/>
            <person name="Alvarez M.I."/>
            <person name="Avalos J."/>
            <person name="Benito E.P."/>
            <person name="Benoit I."/>
            <person name="Burger G."/>
            <person name="Camino L.P."/>
            <person name="Canovas D."/>
            <person name="Cerda-Olmedo E."/>
            <person name="Cheng J.-F."/>
            <person name="Dominguez A."/>
            <person name="Elias M."/>
            <person name="Eslava A.P."/>
            <person name="Glaser F."/>
            <person name="Grimwood J."/>
            <person name="Gutierrez G."/>
            <person name="Heitman J."/>
            <person name="Henrissat B."/>
            <person name="Iturriaga E.A."/>
            <person name="Lang B.F."/>
            <person name="Lavin J.L."/>
            <person name="Lee S."/>
            <person name="Li W."/>
            <person name="Lindquist E."/>
            <person name="Lopez-Garcia S."/>
            <person name="Luque E.M."/>
            <person name="Marcos A.T."/>
            <person name="Martin J."/>
            <person name="McCluskey K."/>
            <person name="Medina H.R."/>
            <person name="Miralles-Duran A."/>
            <person name="Miyazaki A."/>
            <person name="Munoz-Torres E."/>
            <person name="Oguiza J.A."/>
            <person name="Ohm R."/>
            <person name="Olmedo M."/>
            <person name="Orejas M."/>
            <person name="Ortiz-Castellanos L."/>
            <person name="Pisabarro A.G."/>
            <person name="Rodriguez-Romero J."/>
            <person name="Ruiz-Herrera J."/>
            <person name="Ruiz-Vazquez R."/>
            <person name="Sanz C."/>
            <person name="Schackwitz W."/>
            <person name="Schmutz J."/>
            <person name="Shahriari M."/>
            <person name="Shelest E."/>
            <person name="Silva-Franco F."/>
            <person name="Soanes D."/>
            <person name="Syed K."/>
            <person name="Tagua V.G."/>
            <person name="Talbot N.J."/>
            <person name="Thon M."/>
            <person name="De vries R.P."/>
            <person name="Wiebenga A."/>
            <person name="Yadav J.S."/>
            <person name="Braun E.L."/>
            <person name="Baker S."/>
            <person name="Garre V."/>
            <person name="Horwitz B."/>
            <person name="Torres-Martinez S."/>
            <person name="Idnurm A."/>
            <person name="Herrera-Estrella A."/>
            <person name="Gabaldon T."/>
            <person name="Grigoriev I.V."/>
        </authorList>
    </citation>
    <scope>NUCLEOTIDE SEQUENCE [LARGE SCALE GENOMIC DNA]</scope>
    <source>
        <strain evidence="2">NRRL 1555(-)</strain>
    </source>
</reference>
<organism evidence="1 2">
    <name type="scientific">Phycomyces blakesleeanus (strain ATCC 8743b / DSM 1359 / FGSC 10004 / NBRC 33097 / NRRL 1555)</name>
    <dbReference type="NCBI Taxonomy" id="763407"/>
    <lineage>
        <taxon>Eukaryota</taxon>
        <taxon>Fungi</taxon>
        <taxon>Fungi incertae sedis</taxon>
        <taxon>Mucoromycota</taxon>
        <taxon>Mucoromycotina</taxon>
        <taxon>Mucoromycetes</taxon>
        <taxon>Mucorales</taxon>
        <taxon>Phycomycetaceae</taxon>
        <taxon>Phycomyces</taxon>
    </lineage>
</organism>
<keyword evidence="2" id="KW-1185">Reference proteome</keyword>
<dbReference type="VEuPathDB" id="FungiDB:PHYBLDRAFT_147290"/>
<dbReference type="EMBL" id="KV440985">
    <property type="protein sequence ID" value="OAD71544.1"/>
    <property type="molecule type" value="Genomic_DNA"/>
</dbReference>
<dbReference type="GeneID" id="28992741"/>
<evidence type="ECO:0000313" key="2">
    <source>
        <dbReference type="Proteomes" id="UP000077315"/>
    </source>
</evidence>
<proteinExistence type="predicted"/>
<sequence length="69" mass="7970">MSNINTTLINSMQKIEVVIVEIDQSLRELQKQFSKQFSKQFVQTVSAKDLNTMQQIIIEQSEQTLVVLN</sequence>
<dbReference type="RefSeq" id="XP_018289584.1">
    <property type="nucleotide sequence ID" value="XM_018431835.1"/>
</dbReference>
<dbReference type="Proteomes" id="UP000077315">
    <property type="component" value="Unassembled WGS sequence"/>
</dbReference>
<evidence type="ECO:0000313" key="1">
    <source>
        <dbReference type="EMBL" id="OAD71544.1"/>
    </source>
</evidence>
<gene>
    <name evidence="1" type="ORF">PHYBLDRAFT_147290</name>
</gene>